<dbReference type="Proteomes" id="UP001196413">
    <property type="component" value="Unassembled WGS sequence"/>
</dbReference>
<name>A0AAD5MZF1_PARTN</name>
<protein>
    <submittedName>
        <fullName evidence="1">Uncharacterized protein</fullName>
    </submittedName>
</protein>
<accession>A0AAD5MZF1</accession>
<dbReference type="AlphaFoldDB" id="A0AAD5MZF1"/>
<keyword evidence="2" id="KW-1185">Reference proteome</keyword>
<comment type="caution">
    <text evidence="1">The sequence shown here is derived from an EMBL/GenBank/DDBJ whole genome shotgun (WGS) entry which is preliminary data.</text>
</comment>
<dbReference type="EMBL" id="JAHQIW010005370">
    <property type="protein sequence ID" value="KAJ1365828.1"/>
    <property type="molecule type" value="Genomic_DNA"/>
</dbReference>
<proteinExistence type="predicted"/>
<reference evidence="1" key="1">
    <citation type="submission" date="2021-06" db="EMBL/GenBank/DDBJ databases">
        <title>Parelaphostrongylus tenuis whole genome reference sequence.</title>
        <authorList>
            <person name="Garwood T.J."/>
            <person name="Larsen P.A."/>
            <person name="Fountain-Jones N.M."/>
            <person name="Garbe J.R."/>
            <person name="Macchietto M.G."/>
            <person name="Kania S.A."/>
            <person name="Gerhold R.W."/>
            <person name="Richards J.E."/>
            <person name="Wolf T.M."/>
        </authorList>
    </citation>
    <scope>NUCLEOTIDE SEQUENCE</scope>
    <source>
        <strain evidence="1">MNPRO001-30</strain>
        <tissue evidence="1">Meninges</tissue>
    </source>
</reference>
<organism evidence="1 2">
    <name type="scientific">Parelaphostrongylus tenuis</name>
    <name type="common">Meningeal worm</name>
    <dbReference type="NCBI Taxonomy" id="148309"/>
    <lineage>
        <taxon>Eukaryota</taxon>
        <taxon>Metazoa</taxon>
        <taxon>Ecdysozoa</taxon>
        <taxon>Nematoda</taxon>
        <taxon>Chromadorea</taxon>
        <taxon>Rhabditida</taxon>
        <taxon>Rhabditina</taxon>
        <taxon>Rhabditomorpha</taxon>
        <taxon>Strongyloidea</taxon>
        <taxon>Metastrongylidae</taxon>
        <taxon>Parelaphostrongylus</taxon>
    </lineage>
</organism>
<gene>
    <name evidence="1" type="ORF">KIN20_026268</name>
</gene>
<sequence length="159" mass="17646">MPKVHAQGRLIGQRIIQLYLITFAPRILHRLCLCPVHAHPILLSRFVENLEHSLRSIDIFLKGNDVVRNTKIWQFAIKSYAYPSSRNCNMHCSTPAISFGEFCSFHNEGSTALLIKDNTVTGLCIGGKNAGKCSMPAHMKTTTTKIPGNHTSNSETLIA</sequence>
<evidence type="ECO:0000313" key="2">
    <source>
        <dbReference type="Proteomes" id="UP001196413"/>
    </source>
</evidence>
<evidence type="ECO:0000313" key="1">
    <source>
        <dbReference type="EMBL" id="KAJ1365828.1"/>
    </source>
</evidence>